<keyword evidence="1" id="KW-0808">Transferase</keyword>
<proteinExistence type="predicted"/>
<dbReference type="Pfam" id="PF00201">
    <property type="entry name" value="UDPGT"/>
    <property type="match status" value="1"/>
</dbReference>
<sequence>MTHFGVIAPPFPGHLNPLAALGRELQWRGHRVTCIQIPDVEPLVRSEGLNFYPIGQSDYHPGALAETFTHLGSLSGLEALRYSVNFCQQVAAIICQDAPSAIEAAGIEALLVDQLEPAGETVAEFLNLPFICVSCAQAIHRRADIPPFFTPWSYQNTWWAHLRNLVAYHLLDRSSQPILQVINQYRSQWKLSAYRRLYASNARLAHISQQPADFDFPCTNLPQHFHYVGPLRNSSPRKVPFPFEWLNSQPLIYASLGSVQNTKQEIFHCIAAACEELDVQLVISHGGGMNVEAVQKLPGSPLVVEYAPQLEVLSKARLTITHGGLNTVLDSLSHGVPLVAIPITYEQPGTGARIRWTGTGEVIPLTHLSTPKLQAAIQRVLTEDSYLDNALKIKQAICQAGGVKRAADIVEQAVESGCPVRSPLMSAVSMS</sequence>
<organism evidence="1">
    <name type="scientific">Chroococcidiopsis sp. CCMEE 29</name>
    <dbReference type="NCBI Taxonomy" id="155894"/>
    <lineage>
        <taxon>Bacteria</taxon>
        <taxon>Bacillati</taxon>
        <taxon>Cyanobacteriota</taxon>
        <taxon>Cyanophyceae</taxon>
        <taxon>Chroococcidiopsidales</taxon>
        <taxon>Chroococcidiopsidaceae</taxon>
        <taxon>Chroococcidiopsis</taxon>
    </lineage>
</organism>
<gene>
    <name evidence="1" type="primary">crtX</name>
</gene>
<accession>A0A7D4VX91</accession>
<dbReference type="AlphaFoldDB" id="A0A7D4VX91"/>
<dbReference type="InterPro" id="IPR050426">
    <property type="entry name" value="Glycosyltransferase_28"/>
</dbReference>
<dbReference type="EMBL" id="MT438475">
    <property type="protein sequence ID" value="QKS89604.1"/>
    <property type="molecule type" value="Genomic_DNA"/>
</dbReference>
<dbReference type="SUPFAM" id="SSF53756">
    <property type="entry name" value="UDP-Glycosyltransferase/glycogen phosphorylase"/>
    <property type="match status" value="1"/>
</dbReference>
<protein>
    <submittedName>
        <fullName evidence="1">Zeaxanthin glucosyltransferase</fullName>
    </submittedName>
</protein>
<dbReference type="PANTHER" id="PTHR48050:SF13">
    <property type="entry name" value="STEROL 3-BETA-GLUCOSYLTRANSFERASE UGT80A2"/>
    <property type="match status" value="1"/>
</dbReference>
<dbReference type="RefSeq" id="WP_250121671.1">
    <property type="nucleotide sequence ID" value="NZ_CP083761.1"/>
</dbReference>
<dbReference type="CDD" id="cd03784">
    <property type="entry name" value="GT1_Gtf-like"/>
    <property type="match status" value="1"/>
</dbReference>
<dbReference type="GO" id="GO:0008194">
    <property type="term" value="F:UDP-glycosyltransferase activity"/>
    <property type="evidence" value="ECO:0007669"/>
    <property type="project" value="InterPro"/>
</dbReference>
<dbReference type="InterPro" id="IPR002213">
    <property type="entry name" value="UDP_glucos_trans"/>
</dbReference>
<name>A0A7D4VX91_9CYAN</name>
<dbReference type="GO" id="GO:0017000">
    <property type="term" value="P:antibiotic biosynthetic process"/>
    <property type="evidence" value="ECO:0007669"/>
    <property type="project" value="UniProtKB-ARBA"/>
</dbReference>
<dbReference type="Gene3D" id="3.40.50.2000">
    <property type="entry name" value="Glycogen Phosphorylase B"/>
    <property type="match status" value="2"/>
</dbReference>
<evidence type="ECO:0000313" key="1">
    <source>
        <dbReference type="EMBL" id="QKS89604.1"/>
    </source>
</evidence>
<dbReference type="PANTHER" id="PTHR48050">
    <property type="entry name" value="STEROL 3-BETA-GLUCOSYLTRANSFERASE"/>
    <property type="match status" value="1"/>
</dbReference>
<reference evidence="1" key="1">
    <citation type="journal article" date="2020" name="Life">
        <title>Carotenoid Raman Signatures Are Better Preserved in Dried Cells of the Desert Cyanobacterium Chroococcidiopsis than in Hydrated Counterparts after High-Dose Gamma Irradiation.</title>
        <authorList>
            <person name="Baque M."/>
            <person name="Napoli A."/>
            <person name="Fagliarone C."/>
            <person name="Moeller R."/>
            <person name="de Vera J.P."/>
            <person name="Billi D."/>
        </authorList>
    </citation>
    <scope>NUCLEOTIDE SEQUENCE</scope>
    <source>
        <strain evidence="1">CCMEE 029</strain>
    </source>
</reference>